<organism evidence="1 2">
    <name type="scientific">Niastella koreensis</name>
    <dbReference type="NCBI Taxonomy" id="354356"/>
    <lineage>
        <taxon>Bacteria</taxon>
        <taxon>Pseudomonadati</taxon>
        <taxon>Bacteroidota</taxon>
        <taxon>Chitinophagia</taxon>
        <taxon>Chitinophagales</taxon>
        <taxon>Chitinophagaceae</taxon>
        <taxon>Niastella</taxon>
    </lineage>
</organism>
<name>A0ABX3NPY5_9BACT</name>
<reference evidence="1 2" key="1">
    <citation type="submission" date="2016-04" db="EMBL/GenBank/DDBJ databases">
        <authorList>
            <person name="Chen L."/>
            <person name="Zhuang W."/>
            <person name="Wang G."/>
        </authorList>
    </citation>
    <scope>NUCLEOTIDE SEQUENCE [LARGE SCALE GENOMIC DNA]</scope>
    <source>
        <strain evidence="2">GR20</strain>
    </source>
</reference>
<protein>
    <submittedName>
        <fullName evidence="1">Uncharacterized protein</fullName>
    </submittedName>
</protein>
<dbReference type="EMBL" id="LWBO01000044">
    <property type="protein sequence ID" value="OQP42510.1"/>
    <property type="molecule type" value="Genomic_DNA"/>
</dbReference>
<keyword evidence="2" id="KW-1185">Reference proteome</keyword>
<evidence type="ECO:0000313" key="1">
    <source>
        <dbReference type="EMBL" id="OQP42510.1"/>
    </source>
</evidence>
<sequence>MSRSEKMKYFKSKPSLFSLTDYATRLEQIIEKQPEGVALATLNNLIQRDRSILYEMTARFVPMGTTAEIVAFLQAFIAEEKDGNNIISEEGENAVEKIANAFLERGSKLLFNKPVNRSSE</sequence>
<accession>A0ABX3NPY5</accession>
<dbReference type="Proteomes" id="UP000192277">
    <property type="component" value="Unassembled WGS sequence"/>
</dbReference>
<gene>
    <name evidence="1" type="ORF">A4D02_13155</name>
</gene>
<evidence type="ECO:0000313" key="2">
    <source>
        <dbReference type="Proteomes" id="UP000192277"/>
    </source>
</evidence>
<proteinExistence type="predicted"/>
<comment type="caution">
    <text evidence="1">The sequence shown here is derived from an EMBL/GenBank/DDBJ whole genome shotgun (WGS) entry which is preliminary data.</text>
</comment>
<dbReference type="RefSeq" id="WP_014220813.1">
    <property type="nucleotide sequence ID" value="NZ_LWBO01000044.1"/>
</dbReference>